<dbReference type="Pfam" id="PF00703">
    <property type="entry name" value="Glyco_hydro_2"/>
    <property type="match status" value="1"/>
</dbReference>
<dbReference type="InterPro" id="IPR017853">
    <property type="entry name" value="GH"/>
</dbReference>
<keyword evidence="15" id="KW-1185">Reference proteome</keyword>
<accession>A0AAE1GAT0</accession>
<evidence type="ECO:0000256" key="3">
    <source>
        <dbReference type="ARBA" id="ARBA00007401"/>
    </source>
</evidence>
<evidence type="ECO:0000259" key="13">
    <source>
        <dbReference type="Pfam" id="PF22666"/>
    </source>
</evidence>
<dbReference type="Gene3D" id="2.60.40.10">
    <property type="entry name" value="Immunoglobulins"/>
    <property type="match status" value="3"/>
</dbReference>
<dbReference type="GO" id="GO:0004567">
    <property type="term" value="F:beta-mannosidase activity"/>
    <property type="evidence" value="ECO:0007669"/>
    <property type="project" value="UniProtKB-EC"/>
</dbReference>
<keyword evidence="8" id="KW-0458">Lysosome</keyword>
<evidence type="ECO:0000313" key="15">
    <source>
        <dbReference type="Proteomes" id="UP001286313"/>
    </source>
</evidence>
<dbReference type="PANTHER" id="PTHR43730:SF1">
    <property type="entry name" value="BETA-MANNOSIDASE"/>
    <property type="match status" value="1"/>
</dbReference>
<dbReference type="InterPro" id="IPR006102">
    <property type="entry name" value="Ig-like_GH2"/>
</dbReference>
<feature type="domain" description="Beta-mannosidase Ig-fold" evidence="12">
    <location>
        <begin position="855"/>
        <end position="922"/>
    </location>
</feature>
<keyword evidence="6" id="KW-0378">Hydrolase</keyword>
<sequence length="960" mass="108021">MECEWLKILVVDDKMARGVGANVVMVVAVWWSVFTATQAAQQNWTLSGTNLTVGGAVPGGVYSDLMTAQYLDKGDFYYRFNDLEYRFVSLDNWTYTTQLDVDASHLNHTRIALVFEGLDTVAEVVIGSEVVGRSDNMFVRYVFNVKDQLQEGNANTLQVKFESPVTYAARMYDAQAADYIVPPKCVPSAYQGECHANHIRKMQASFSWDWGPAFPNAGIWKDWRLVGWNSLLVTDIYFSATPSSSLPTTPDPSFRPGWNITIKVWCDAAQESGEVGGSLTISLGNLYSLKQTITATVENYETVLVSNFKIEEDQVDLWWPNGYGNQPLYNLTALWSDSAETETSSKTVSVGFRTVELNQDYIDLDNITKGRHYRVIVNNVTLFMKGSNWIPAHILPESVTPEYTRALLNAAAQTHQNCIRVWGGGIYETDAFYQIADELGILIWEDMMFACSMYPVNEDFLTSVEAEVTTQVRRLQHHPSILLWAGNNENEAALRDNWYGTAQNFDQYKADYITLYVDTIRPIAMEIDDTRPFVVSSPSNGIKSEEEGYIAAHPYDNLYGDVHYYNYNSDAWQGEPFPITRFASEYGYQSWPSFKSMHEVTEEEDWSSTSPMSYHRQHHPVGQEELALQIGLHMHLPPQDGTAASYQQYLYLTQVHQAMAVKAETEFYRRWMSSVTDEGEGYTSGALYWQLNDIWQGASWASIEYGGRWKMLHYYAKNFFAPVITSTYMDTDNVKVYVVSDEIGDVKNAKLTLKLHRYDQLGAVSSVDNTLTVAGRTASEAVSLNLESDLALSTHCQKDLIDLVDVCFLTSHLALSDGSYLAPDNFYLLGKPKDAPLPDASIQVTSILGPTSSGSSDWTFTVMVNSDAVALFVWLETDVPGVFSQNGFVMTESQMEVLFYADQETTTGELQASLTVMSLTDTLSRVYQNQQQEGLKDSAIHPNDKNKAIHPNDIRNVFIL</sequence>
<dbReference type="InterPro" id="IPR050887">
    <property type="entry name" value="Beta-mannosidase_GH2"/>
</dbReference>
<comment type="similarity">
    <text evidence="3">Belongs to the glycosyl hydrolase 2 family.</text>
</comment>
<feature type="domain" description="Beta-mannosidase-like galactose-binding" evidence="13">
    <location>
        <begin position="44"/>
        <end position="221"/>
    </location>
</feature>
<name>A0AAE1GAT0_PETCI</name>
<feature type="domain" description="Glycoside hydrolase family 2 immunoglobulin-like beta-sandwich" evidence="11">
    <location>
        <begin position="267"/>
        <end position="353"/>
    </location>
</feature>
<dbReference type="InterPro" id="IPR036156">
    <property type="entry name" value="Beta-gal/glucu_dom_sf"/>
</dbReference>
<keyword evidence="5" id="KW-0732">Signal</keyword>
<comment type="catalytic activity">
    <reaction evidence="1">
        <text>Hydrolysis of terminal, non-reducing beta-D-mannose residues in beta-D-mannosides.</text>
        <dbReference type="EC" id="3.2.1.25"/>
    </reaction>
</comment>
<evidence type="ECO:0000256" key="5">
    <source>
        <dbReference type="ARBA" id="ARBA00022729"/>
    </source>
</evidence>
<dbReference type="FunFam" id="2.60.120.260:FF:000060">
    <property type="entry name" value="Probable beta-mannosidase"/>
    <property type="match status" value="1"/>
</dbReference>
<evidence type="ECO:0000256" key="8">
    <source>
        <dbReference type="ARBA" id="ARBA00023228"/>
    </source>
</evidence>
<keyword evidence="9" id="KW-0326">Glycosidase</keyword>
<dbReference type="EC" id="3.2.1.25" evidence="4"/>
<evidence type="ECO:0000256" key="4">
    <source>
        <dbReference type="ARBA" id="ARBA00012754"/>
    </source>
</evidence>
<dbReference type="PANTHER" id="PTHR43730">
    <property type="entry name" value="BETA-MANNOSIDASE"/>
    <property type="match status" value="1"/>
</dbReference>
<dbReference type="EMBL" id="JAWQEG010000547">
    <property type="protein sequence ID" value="KAK3888491.1"/>
    <property type="molecule type" value="Genomic_DNA"/>
</dbReference>
<keyword evidence="7" id="KW-0325">Glycoprotein</keyword>
<dbReference type="Pfam" id="PF17753">
    <property type="entry name" value="Ig_mannosidase"/>
    <property type="match status" value="1"/>
</dbReference>
<reference evidence="14" key="1">
    <citation type="submission" date="2023-10" db="EMBL/GenBank/DDBJ databases">
        <title>Genome assemblies of two species of porcelain crab, Petrolisthes cinctipes and Petrolisthes manimaculis (Anomura: Porcellanidae).</title>
        <authorList>
            <person name="Angst P."/>
        </authorList>
    </citation>
    <scope>NUCLEOTIDE SEQUENCE</scope>
    <source>
        <strain evidence="14">PB745_01</strain>
        <tissue evidence="14">Gill</tissue>
    </source>
</reference>
<evidence type="ECO:0000256" key="9">
    <source>
        <dbReference type="ARBA" id="ARBA00023295"/>
    </source>
</evidence>
<evidence type="ECO:0000256" key="6">
    <source>
        <dbReference type="ARBA" id="ARBA00022801"/>
    </source>
</evidence>
<dbReference type="GO" id="GO:0006516">
    <property type="term" value="P:glycoprotein catabolic process"/>
    <property type="evidence" value="ECO:0007669"/>
    <property type="project" value="TreeGrafter"/>
</dbReference>
<comment type="subcellular location">
    <subcellularLocation>
        <location evidence="2">Lysosome</location>
    </subcellularLocation>
</comment>
<evidence type="ECO:0000256" key="10">
    <source>
        <dbReference type="ARBA" id="ARBA00033445"/>
    </source>
</evidence>
<evidence type="ECO:0000256" key="1">
    <source>
        <dbReference type="ARBA" id="ARBA00000829"/>
    </source>
</evidence>
<dbReference type="FunFam" id="2.60.40.10:FF:000650">
    <property type="entry name" value="Mannosidase beta"/>
    <property type="match status" value="1"/>
</dbReference>
<evidence type="ECO:0000256" key="2">
    <source>
        <dbReference type="ARBA" id="ARBA00004371"/>
    </source>
</evidence>
<dbReference type="InterPro" id="IPR013783">
    <property type="entry name" value="Ig-like_fold"/>
</dbReference>
<comment type="caution">
    <text evidence="14">The sequence shown here is derived from an EMBL/GenBank/DDBJ whole genome shotgun (WGS) entry which is preliminary data.</text>
</comment>
<dbReference type="FunFam" id="3.20.20.80:FF:000035">
    <property type="entry name" value="Mannosidase beta"/>
    <property type="match status" value="1"/>
</dbReference>
<dbReference type="GO" id="GO:0005764">
    <property type="term" value="C:lysosome"/>
    <property type="evidence" value="ECO:0007669"/>
    <property type="project" value="UniProtKB-SubCell"/>
</dbReference>
<organism evidence="14 15">
    <name type="scientific">Petrolisthes cinctipes</name>
    <name type="common">Flat porcelain crab</name>
    <dbReference type="NCBI Taxonomy" id="88211"/>
    <lineage>
        <taxon>Eukaryota</taxon>
        <taxon>Metazoa</taxon>
        <taxon>Ecdysozoa</taxon>
        <taxon>Arthropoda</taxon>
        <taxon>Crustacea</taxon>
        <taxon>Multicrustacea</taxon>
        <taxon>Malacostraca</taxon>
        <taxon>Eumalacostraca</taxon>
        <taxon>Eucarida</taxon>
        <taxon>Decapoda</taxon>
        <taxon>Pleocyemata</taxon>
        <taxon>Anomura</taxon>
        <taxon>Galatheoidea</taxon>
        <taxon>Porcellanidae</taxon>
        <taxon>Petrolisthes</taxon>
    </lineage>
</organism>
<evidence type="ECO:0000256" key="7">
    <source>
        <dbReference type="ARBA" id="ARBA00023180"/>
    </source>
</evidence>
<evidence type="ECO:0000259" key="11">
    <source>
        <dbReference type="Pfam" id="PF00703"/>
    </source>
</evidence>
<dbReference type="SUPFAM" id="SSF49785">
    <property type="entry name" value="Galactose-binding domain-like"/>
    <property type="match status" value="1"/>
</dbReference>
<proteinExistence type="inferred from homology"/>
<dbReference type="SUPFAM" id="SSF51445">
    <property type="entry name" value="(Trans)glycosidases"/>
    <property type="match status" value="1"/>
</dbReference>
<dbReference type="Gene3D" id="2.60.120.260">
    <property type="entry name" value="Galactose-binding domain-like"/>
    <property type="match status" value="1"/>
</dbReference>
<protein>
    <recommendedName>
        <fullName evidence="4">beta-mannosidase</fullName>
        <ecNumber evidence="4">3.2.1.25</ecNumber>
    </recommendedName>
    <alternativeName>
        <fullName evidence="10">Mannanase</fullName>
    </alternativeName>
</protein>
<dbReference type="Gene3D" id="3.20.20.80">
    <property type="entry name" value="Glycosidases"/>
    <property type="match status" value="1"/>
</dbReference>
<dbReference type="InterPro" id="IPR054593">
    <property type="entry name" value="Beta-mannosidase-like_N2"/>
</dbReference>
<evidence type="ECO:0000259" key="12">
    <source>
        <dbReference type="Pfam" id="PF17753"/>
    </source>
</evidence>
<dbReference type="AlphaFoldDB" id="A0AAE1GAT0"/>
<evidence type="ECO:0000313" key="14">
    <source>
        <dbReference type="EMBL" id="KAK3888491.1"/>
    </source>
</evidence>
<dbReference type="SUPFAM" id="SSF49303">
    <property type="entry name" value="beta-Galactosidase/glucuronidase domain"/>
    <property type="match status" value="2"/>
</dbReference>
<dbReference type="InterPro" id="IPR041625">
    <property type="entry name" value="Beta-mannosidase_Ig"/>
</dbReference>
<gene>
    <name evidence="14" type="ORF">Pcinc_007450</name>
</gene>
<dbReference type="InterPro" id="IPR008979">
    <property type="entry name" value="Galactose-bd-like_sf"/>
</dbReference>
<dbReference type="Pfam" id="PF22666">
    <property type="entry name" value="Glyco_hydro_2_N2"/>
    <property type="match status" value="1"/>
</dbReference>
<dbReference type="Proteomes" id="UP001286313">
    <property type="component" value="Unassembled WGS sequence"/>
</dbReference>